<dbReference type="InterPro" id="IPR001173">
    <property type="entry name" value="Glyco_trans_2-like"/>
</dbReference>
<keyword evidence="2" id="KW-0808">Transferase</keyword>
<name>A0ABW9J6S3_9SPHI</name>
<protein>
    <submittedName>
        <fullName evidence="4">Glycosyltransferase family 2 protein</fullName>
    </submittedName>
</protein>
<keyword evidence="5" id="KW-1185">Reference proteome</keyword>
<dbReference type="Gene3D" id="3.90.550.10">
    <property type="entry name" value="Spore Coat Polysaccharide Biosynthesis Protein SpsA, Chain A"/>
    <property type="match status" value="1"/>
</dbReference>
<evidence type="ECO:0000313" key="4">
    <source>
        <dbReference type="EMBL" id="MFN0255665.1"/>
    </source>
</evidence>
<dbReference type="PANTHER" id="PTHR22916:SF51">
    <property type="entry name" value="GLYCOSYLTRANSFERASE EPSH-RELATED"/>
    <property type="match status" value="1"/>
</dbReference>
<dbReference type="InterPro" id="IPR029044">
    <property type="entry name" value="Nucleotide-diphossugar_trans"/>
</dbReference>
<keyword evidence="1" id="KW-0328">Glycosyltransferase</keyword>
<dbReference type="SUPFAM" id="SSF53448">
    <property type="entry name" value="Nucleotide-diphospho-sugar transferases"/>
    <property type="match status" value="1"/>
</dbReference>
<sequence>MNSNPLVSVIIPVYNGEQYVKPCLDMMMSQSYKNLEIIVVNDGSADNSAVMTEGYQVKLINHEKNRGLSAARNTGIDAANGEFIHFMDVDDEINSDYYKALVEAITETGADVACSEIINVGSPQKSQNFRKQIVYTATEEKLEATYVGKMGFVWRYLFKIDFLKRHSLRFQEGRLMEDLMFSLPAIYFAEKIVVVPEAKYTYCHHENSIMTNKDKVFRKKRHEDRLHARNAMIEFANKYNFQIPGVTTGRLRYIIKKWIA</sequence>
<dbReference type="RefSeq" id="WP_138722796.1">
    <property type="nucleotide sequence ID" value="NZ_SSHJ02000006.1"/>
</dbReference>
<proteinExistence type="predicted"/>
<evidence type="ECO:0000256" key="1">
    <source>
        <dbReference type="ARBA" id="ARBA00022676"/>
    </source>
</evidence>
<evidence type="ECO:0000256" key="2">
    <source>
        <dbReference type="ARBA" id="ARBA00022679"/>
    </source>
</evidence>
<evidence type="ECO:0000259" key="3">
    <source>
        <dbReference type="Pfam" id="PF00535"/>
    </source>
</evidence>
<dbReference type="PANTHER" id="PTHR22916">
    <property type="entry name" value="GLYCOSYLTRANSFERASE"/>
    <property type="match status" value="1"/>
</dbReference>
<dbReference type="CDD" id="cd00761">
    <property type="entry name" value="Glyco_tranf_GTA_type"/>
    <property type="match status" value="1"/>
</dbReference>
<organism evidence="4 5">
    <name type="scientific">Pedobacter ureilyticus</name>
    <dbReference type="NCBI Taxonomy" id="1393051"/>
    <lineage>
        <taxon>Bacteria</taxon>
        <taxon>Pseudomonadati</taxon>
        <taxon>Bacteroidota</taxon>
        <taxon>Sphingobacteriia</taxon>
        <taxon>Sphingobacteriales</taxon>
        <taxon>Sphingobacteriaceae</taxon>
        <taxon>Pedobacter</taxon>
    </lineage>
</organism>
<accession>A0ABW9J6S3</accession>
<gene>
    <name evidence="4" type="ORF">E6A44_008785</name>
</gene>
<reference evidence="4 5" key="1">
    <citation type="submission" date="2024-12" db="EMBL/GenBank/DDBJ databases">
        <authorList>
            <person name="Hu S."/>
        </authorList>
    </citation>
    <scope>NUCLEOTIDE SEQUENCE [LARGE SCALE GENOMIC DNA]</scope>
    <source>
        <strain evidence="4 5">THG-T11</strain>
    </source>
</reference>
<comment type="caution">
    <text evidence="4">The sequence shown here is derived from an EMBL/GenBank/DDBJ whole genome shotgun (WGS) entry which is preliminary data.</text>
</comment>
<feature type="domain" description="Glycosyltransferase 2-like" evidence="3">
    <location>
        <begin position="8"/>
        <end position="133"/>
    </location>
</feature>
<evidence type="ECO:0000313" key="5">
    <source>
        <dbReference type="Proteomes" id="UP001517247"/>
    </source>
</evidence>
<dbReference type="EMBL" id="SSHJ02000006">
    <property type="protein sequence ID" value="MFN0255665.1"/>
    <property type="molecule type" value="Genomic_DNA"/>
</dbReference>
<dbReference type="Pfam" id="PF00535">
    <property type="entry name" value="Glycos_transf_2"/>
    <property type="match status" value="1"/>
</dbReference>
<dbReference type="Proteomes" id="UP001517247">
    <property type="component" value="Unassembled WGS sequence"/>
</dbReference>